<dbReference type="GeneID" id="85444738"/>
<protein>
    <submittedName>
        <fullName evidence="1">Uncharacterized protein</fullName>
    </submittedName>
</protein>
<dbReference type="AlphaFoldDB" id="A0AAD8PIE7"/>
<dbReference type="Proteomes" id="UP001230504">
    <property type="component" value="Unassembled WGS sequence"/>
</dbReference>
<organism evidence="1 2">
    <name type="scientific">Colletotrichum navitas</name>
    <dbReference type="NCBI Taxonomy" id="681940"/>
    <lineage>
        <taxon>Eukaryota</taxon>
        <taxon>Fungi</taxon>
        <taxon>Dikarya</taxon>
        <taxon>Ascomycota</taxon>
        <taxon>Pezizomycotina</taxon>
        <taxon>Sordariomycetes</taxon>
        <taxon>Hypocreomycetidae</taxon>
        <taxon>Glomerellales</taxon>
        <taxon>Glomerellaceae</taxon>
        <taxon>Colletotrichum</taxon>
        <taxon>Colletotrichum graminicola species complex</taxon>
    </lineage>
</organism>
<sequence>MYFCYKSYKSYKKNKVSYKTRVVKDRLTSKSYKTRVVGAFYLDKSKVLLLRKYYNKARVVAPFIKKTFYLLVKRRSSPFSFIIKSSSTKALYIRAKSKYYYNKYKLNRGKEYSRLYKTNKRLLNLIKDKILFYNKVLTVVRRLIRFYKGLVFFNFKSVLLTKGAIGYYKDFINTLSKRVVVYIPIKGIRLISIDKEELYYRIRLRKAKGSVYYIVIGNNIKYLARTIYSNKYYKVKRYLVVLRNKYITIKPYYFTLLVKID</sequence>
<comment type="caution">
    <text evidence="1">The sequence shown here is derived from an EMBL/GenBank/DDBJ whole genome shotgun (WGS) entry which is preliminary data.</text>
</comment>
<evidence type="ECO:0000313" key="1">
    <source>
        <dbReference type="EMBL" id="KAK1561629.1"/>
    </source>
</evidence>
<reference evidence="1" key="1">
    <citation type="submission" date="2021-06" db="EMBL/GenBank/DDBJ databases">
        <title>Comparative genomics, transcriptomics and evolutionary studies reveal genomic signatures of adaptation to plant cell wall in hemibiotrophic fungi.</title>
        <authorList>
            <consortium name="DOE Joint Genome Institute"/>
            <person name="Baroncelli R."/>
            <person name="Diaz J.F."/>
            <person name="Benocci T."/>
            <person name="Peng M."/>
            <person name="Battaglia E."/>
            <person name="Haridas S."/>
            <person name="Andreopoulos W."/>
            <person name="Labutti K."/>
            <person name="Pangilinan J."/>
            <person name="Floch G.L."/>
            <person name="Makela M.R."/>
            <person name="Henrissat B."/>
            <person name="Grigoriev I.V."/>
            <person name="Crouch J.A."/>
            <person name="De Vries R.P."/>
            <person name="Sukno S.A."/>
            <person name="Thon M.R."/>
        </authorList>
    </citation>
    <scope>NUCLEOTIDE SEQUENCE</scope>
    <source>
        <strain evidence="1">CBS 125086</strain>
    </source>
</reference>
<proteinExistence type="predicted"/>
<keyword evidence="2" id="KW-1185">Reference proteome</keyword>
<name>A0AAD8PIE7_9PEZI</name>
<dbReference type="RefSeq" id="XP_060406770.1">
    <property type="nucleotide sequence ID" value="XM_060560498.1"/>
</dbReference>
<accession>A0AAD8PIE7</accession>
<dbReference type="EMBL" id="JAHLJV010000261">
    <property type="protein sequence ID" value="KAK1561629.1"/>
    <property type="molecule type" value="Genomic_DNA"/>
</dbReference>
<gene>
    <name evidence="1" type="ORF">LY79DRAFT_585454</name>
</gene>
<evidence type="ECO:0000313" key="2">
    <source>
        <dbReference type="Proteomes" id="UP001230504"/>
    </source>
</evidence>